<evidence type="ECO:0000256" key="1">
    <source>
        <dbReference type="ARBA" id="ARBA00009024"/>
    </source>
</evidence>
<organism evidence="3 4">
    <name type="scientific">Erpetoichthys calabaricus</name>
    <name type="common">Rope fish</name>
    <name type="synonym">Calamoichthys calabaricus</name>
    <dbReference type="NCBI Taxonomy" id="27687"/>
    <lineage>
        <taxon>Eukaryota</taxon>
        <taxon>Metazoa</taxon>
        <taxon>Chordata</taxon>
        <taxon>Craniata</taxon>
        <taxon>Vertebrata</taxon>
        <taxon>Euteleostomi</taxon>
        <taxon>Actinopterygii</taxon>
        <taxon>Polypteriformes</taxon>
        <taxon>Polypteridae</taxon>
        <taxon>Erpetoichthys</taxon>
    </lineage>
</organism>
<keyword evidence="2" id="KW-1133">Transmembrane helix</keyword>
<name>A0A8C4SGS2_ERPCA</name>
<dbReference type="GeneTree" id="ENSGT00940000163927"/>
<dbReference type="PANTHER" id="PTHR15907">
    <property type="entry name" value="DUF614 FAMILY PROTEIN-RELATED"/>
    <property type="match status" value="1"/>
</dbReference>
<keyword evidence="2" id="KW-0472">Membrane</keyword>
<reference evidence="3" key="2">
    <citation type="submission" date="2025-08" db="UniProtKB">
        <authorList>
            <consortium name="Ensembl"/>
        </authorList>
    </citation>
    <scope>IDENTIFICATION</scope>
</reference>
<dbReference type="InterPro" id="IPR006461">
    <property type="entry name" value="PLAC_motif_containing"/>
</dbReference>
<feature type="transmembrane region" description="Helical" evidence="2">
    <location>
        <begin position="29"/>
        <end position="49"/>
    </location>
</feature>
<keyword evidence="4" id="KW-1185">Reference proteome</keyword>
<accession>A0A8C4SGS2</accession>
<comment type="similarity">
    <text evidence="1">Belongs to the cornifelin family.</text>
</comment>
<evidence type="ECO:0000313" key="3">
    <source>
        <dbReference type="Ensembl" id="ENSECRP00000016189.1"/>
    </source>
</evidence>
<proteinExistence type="inferred from homology"/>
<sequence>PGFASQVLPAWSLHVLPVSAWVSSGLKCIFFFSCFFVLVSPGCCAFWCFPCFMCKTASEFGECLCLPLLDYSGIHPISLSIRSTMRERFHIQGSICGDCCVVVCCNTCSWCQMARELKHQKKPLVITAQSVPPMMAPGLYPSVPH</sequence>
<dbReference type="AlphaFoldDB" id="A0A8C4SGS2"/>
<dbReference type="Pfam" id="PF04749">
    <property type="entry name" value="PLAC8"/>
    <property type="match status" value="1"/>
</dbReference>
<evidence type="ECO:0008006" key="5">
    <source>
        <dbReference type="Google" id="ProtNLM"/>
    </source>
</evidence>
<reference evidence="3" key="3">
    <citation type="submission" date="2025-09" db="UniProtKB">
        <authorList>
            <consortium name="Ensembl"/>
        </authorList>
    </citation>
    <scope>IDENTIFICATION</scope>
</reference>
<evidence type="ECO:0000256" key="2">
    <source>
        <dbReference type="SAM" id="Phobius"/>
    </source>
</evidence>
<evidence type="ECO:0000313" key="4">
    <source>
        <dbReference type="Proteomes" id="UP000694620"/>
    </source>
</evidence>
<dbReference type="NCBIfam" id="TIGR01571">
    <property type="entry name" value="A_thal_Cys_rich"/>
    <property type="match status" value="1"/>
</dbReference>
<protein>
    <recommendedName>
        <fullName evidence="5">Plac8 onzin related protein 2</fullName>
    </recommendedName>
</protein>
<keyword evidence="2" id="KW-0812">Transmembrane</keyword>
<dbReference type="Ensembl" id="ENSECRT00000016480.1">
    <property type="protein sequence ID" value="ENSECRP00000016189.1"/>
    <property type="gene ID" value="ENSECRG00000010810.1"/>
</dbReference>
<reference evidence="3" key="1">
    <citation type="submission" date="2021-06" db="EMBL/GenBank/DDBJ databases">
        <authorList>
            <consortium name="Wellcome Sanger Institute Data Sharing"/>
        </authorList>
    </citation>
    <scope>NUCLEOTIDE SEQUENCE [LARGE SCALE GENOMIC DNA]</scope>
</reference>
<dbReference type="Proteomes" id="UP000694620">
    <property type="component" value="Chromosome 3"/>
</dbReference>